<evidence type="ECO:0000256" key="3">
    <source>
        <dbReference type="ARBA" id="ARBA00022989"/>
    </source>
</evidence>
<evidence type="ECO:0000256" key="6">
    <source>
        <dbReference type="SAM" id="Phobius"/>
    </source>
</evidence>
<proteinExistence type="predicted"/>
<evidence type="ECO:0000313" key="8">
    <source>
        <dbReference type="Proteomes" id="UP000267251"/>
    </source>
</evidence>
<dbReference type="InterPro" id="IPR000425">
    <property type="entry name" value="MIP"/>
</dbReference>
<keyword evidence="3 6" id="KW-1133">Transmembrane helix</keyword>
<dbReference type="GO" id="GO:0015267">
    <property type="term" value="F:channel activity"/>
    <property type="evidence" value="ECO:0007669"/>
    <property type="project" value="InterPro"/>
</dbReference>
<dbReference type="AlphaFoldDB" id="A0A4P9Y1F3"/>
<dbReference type="SUPFAM" id="SSF81338">
    <property type="entry name" value="Aquaporin-like"/>
    <property type="match status" value="1"/>
</dbReference>
<accession>A0A4P9Y1F3</accession>
<dbReference type="InterPro" id="IPR023271">
    <property type="entry name" value="Aquaporin-like"/>
</dbReference>
<evidence type="ECO:0000256" key="2">
    <source>
        <dbReference type="ARBA" id="ARBA00022692"/>
    </source>
</evidence>
<feature type="non-terminal residue" evidence="7">
    <location>
        <position position="120"/>
    </location>
</feature>
<dbReference type="GO" id="GO:0016020">
    <property type="term" value="C:membrane"/>
    <property type="evidence" value="ECO:0007669"/>
    <property type="project" value="UniProtKB-SubCell"/>
</dbReference>
<feature type="compositionally biased region" description="Basic and acidic residues" evidence="5">
    <location>
        <begin position="1"/>
        <end position="16"/>
    </location>
</feature>
<feature type="transmembrane region" description="Helical" evidence="6">
    <location>
        <begin position="76"/>
        <end position="98"/>
    </location>
</feature>
<dbReference type="OrthoDB" id="3222at2759"/>
<dbReference type="Proteomes" id="UP000267251">
    <property type="component" value="Unassembled WGS sequence"/>
</dbReference>
<name>A0A4P9Y1F3_9FUNG</name>
<feature type="region of interest" description="Disordered" evidence="5">
    <location>
        <begin position="1"/>
        <end position="25"/>
    </location>
</feature>
<evidence type="ECO:0000313" key="7">
    <source>
        <dbReference type="EMBL" id="RKP11630.1"/>
    </source>
</evidence>
<keyword evidence="2 6" id="KW-0812">Transmembrane</keyword>
<evidence type="ECO:0000256" key="1">
    <source>
        <dbReference type="ARBA" id="ARBA00004141"/>
    </source>
</evidence>
<evidence type="ECO:0000256" key="4">
    <source>
        <dbReference type="ARBA" id="ARBA00023136"/>
    </source>
</evidence>
<evidence type="ECO:0000256" key="5">
    <source>
        <dbReference type="SAM" id="MobiDB-lite"/>
    </source>
</evidence>
<keyword evidence="4 6" id="KW-0472">Membrane</keyword>
<dbReference type="Gene3D" id="1.20.1080.10">
    <property type="entry name" value="Glycerol uptake facilitator protein"/>
    <property type="match status" value="1"/>
</dbReference>
<sequence>MSDIEHVVSISEKKNTSEGSISENSSTLEFTHTVYAHGIPKEHTSLRERISPMMDRFGKLHLLNHLVKARMEYREYLAEFIGMFILILLGSGISTVFVNQVPTGQFPVDLACLFWGFAIM</sequence>
<organism evidence="7 8">
    <name type="scientific">Piptocephalis cylindrospora</name>
    <dbReference type="NCBI Taxonomy" id="1907219"/>
    <lineage>
        <taxon>Eukaryota</taxon>
        <taxon>Fungi</taxon>
        <taxon>Fungi incertae sedis</taxon>
        <taxon>Zoopagomycota</taxon>
        <taxon>Zoopagomycotina</taxon>
        <taxon>Zoopagomycetes</taxon>
        <taxon>Zoopagales</taxon>
        <taxon>Piptocephalidaceae</taxon>
        <taxon>Piptocephalis</taxon>
    </lineage>
</organism>
<protein>
    <submittedName>
        <fullName evidence="7">Uncharacterized protein</fullName>
    </submittedName>
</protein>
<comment type="subcellular location">
    <subcellularLocation>
        <location evidence="1">Membrane</location>
        <topology evidence="1">Multi-pass membrane protein</topology>
    </subcellularLocation>
</comment>
<gene>
    <name evidence="7" type="ORF">BJ684DRAFT_17796</name>
</gene>
<keyword evidence="8" id="KW-1185">Reference proteome</keyword>
<dbReference type="PRINTS" id="PR00783">
    <property type="entry name" value="MINTRINSICP"/>
</dbReference>
<dbReference type="EMBL" id="KZ988758">
    <property type="protein sequence ID" value="RKP11630.1"/>
    <property type="molecule type" value="Genomic_DNA"/>
</dbReference>
<reference evidence="8" key="1">
    <citation type="journal article" date="2018" name="Nat. Microbiol.">
        <title>Leveraging single-cell genomics to expand the fungal tree of life.</title>
        <authorList>
            <person name="Ahrendt S.R."/>
            <person name="Quandt C.A."/>
            <person name="Ciobanu D."/>
            <person name="Clum A."/>
            <person name="Salamov A."/>
            <person name="Andreopoulos B."/>
            <person name="Cheng J.F."/>
            <person name="Woyke T."/>
            <person name="Pelin A."/>
            <person name="Henrissat B."/>
            <person name="Reynolds N.K."/>
            <person name="Benny G.L."/>
            <person name="Smith M.E."/>
            <person name="James T.Y."/>
            <person name="Grigoriev I.V."/>
        </authorList>
    </citation>
    <scope>NUCLEOTIDE SEQUENCE [LARGE SCALE GENOMIC DNA]</scope>
</reference>